<sequence>MGRGYIVEDVVEKYLSNLSVPGASCVTGLLIGQSSSQRDFVVLAVRTPQKDTEGQGSPSVSRGAGNSLEYLDVEWVTEHARQVDNEDNATFMKTSGLLVGSHNITQSKHCEQSLVSQSHSVIMYNNVCFLKVSRMLPGGMSVIGVFLVTPPELSKEAQNTLRRLIFAVDKHISKGRLWSLTEEDVTEKVTLHICSKTRKVVCRTYDVRDPKSSAKPADWKYQSGVCTSWPLLTCSVGLNLVFPVLEMHVLPQDMEKCMKEGLQTWAKQIEDGLCLINGDAMPGEVELLGGQKKNAKAVQQTFRAQILIPMAEPQSERRLTATVKVCSGSLTLKGMVQCRAYLHSNKPRAKHATEVIKRDVINTVSSRVEMFLEDLLMEGEDKGSVGVQQVLPRRVFAPVPGMSLCVCDYMFPDECVSDVSDRLKEMLDWETPEDSIDTSQEAVPEAPTIDLKNTVVQKNLKAKSTLDARPKTPSEDPTEAHKSHKTYYAGVAMAAAIALLATGTSLIYLSD</sequence>
<evidence type="ECO:0000256" key="7">
    <source>
        <dbReference type="ARBA" id="ARBA00023136"/>
    </source>
</evidence>
<keyword evidence="5 8" id="KW-0812">Transmembrane</keyword>
<keyword evidence="6 8" id="KW-1133">Transmembrane helix</keyword>
<keyword evidence="7 8" id="KW-0472">Membrane</keyword>
<dbReference type="GeneTree" id="ENSGT00390000012568"/>
<protein>
    <recommendedName>
        <fullName evidence="4">Protein odr-4 homolog</fullName>
    </recommendedName>
</protein>
<comment type="function">
    <text evidence="1">May play a role in the trafficking of a subset of G-protein coupled receptors.</text>
</comment>
<reference evidence="9" key="3">
    <citation type="submission" date="2025-09" db="UniProtKB">
        <authorList>
            <consortium name="Ensembl"/>
        </authorList>
    </citation>
    <scope>IDENTIFICATION</scope>
</reference>
<evidence type="ECO:0000256" key="1">
    <source>
        <dbReference type="ARBA" id="ARBA00003891"/>
    </source>
</evidence>
<evidence type="ECO:0000256" key="5">
    <source>
        <dbReference type="ARBA" id="ARBA00022692"/>
    </source>
</evidence>
<evidence type="ECO:0000256" key="2">
    <source>
        <dbReference type="ARBA" id="ARBA00004370"/>
    </source>
</evidence>
<evidence type="ECO:0000256" key="6">
    <source>
        <dbReference type="ARBA" id="ARBA00022989"/>
    </source>
</evidence>
<gene>
    <name evidence="9" type="primary">ODR4</name>
</gene>
<keyword evidence="10" id="KW-1185">Reference proteome</keyword>
<dbReference type="GO" id="GO:0016020">
    <property type="term" value="C:membrane"/>
    <property type="evidence" value="ECO:0007669"/>
    <property type="project" value="UniProtKB-SubCell"/>
</dbReference>
<dbReference type="PANTHER" id="PTHR33966">
    <property type="entry name" value="PROTEIN ODR-4 HOMOLOG"/>
    <property type="match status" value="1"/>
</dbReference>
<dbReference type="InterPro" id="IPR029454">
    <property type="entry name" value="ODR-4-like"/>
</dbReference>
<feature type="transmembrane region" description="Helical" evidence="8">
    <location>
        <begin position="487"/>
        <end position="509"/>
    </location>
</feature>
<evidence type="ECO:0000256" key="3">
    <source>
        <dbReference type="ARBA" id="ARBA00010131"/>
    </source>
</evidence>
<dbReference type="Ensembl" id="ENSOTST00005190952.1">
    <property type="protein sequence ID" value="ENSOTSP00005142164.1"/>
    <property type="gene ID" value="ENSOTSG00005035717.2"/>
</dbReference>
<evidence type="ECO:0000313" key="10">
    <source>
        <dbReference type="Proteomes" id="UP000694402"/>
    </source>
</evidence>
<evidence type="ECO:0000256" key="4">
    <source>
        <dbReference type="ARBA" id="ARBA00020550"/>
    </source>
</evidence>
<dbReference type="GO" id="GO:0008104">
    <property type="term" value="P:intracellular protein localization"/>
    <property type="evidence" value="ECO:0007669"/>
    <property type="project" value="TreeGrafter"/>
</dbReference>
<name>A0AAZ3RQG9_ONCTS</name>
<evidence type="ECO:0000313" key="9">
    <source>
        <dbReference type="Ensembl" id="ENSOTSP00005142164.1"/>
    </source>
</evidence>
<dbReference type="AlphaFoldDB" id="A0AAZ3RQG9"/>
<dbReference type="GO" id="GO:0012505">
    <property type="term" value="C:endomembrane system"/>
    <property type="evidence" value="ECO:0007669"/>
    <property type="project" value="TreeGrafter"/>
</dbReference>
<organism evidence="9 10">
    <name type="scientific">Oncorhynchus tshawytscha</name>
    <name type="common">Chinook salmon</name>
    <name type="synonym">Salmo tshawytscha</name>
    <dbReference type="NCBI Taxonomy" id="74940"/>
    <lineage>
        <taxon>Eukaryota</taxon>
        <taxon>Metazoa</taxon>
        <taxon>Chordata</taxon>
        <taxon>Craniata</taxon>
        <taxon>Vertebrata</taxon>
        <taxon>Euteleostomi</taxon>
        <taxon>Actinopterygii</taxon>
        <taxon>Neopterygii</taxon>
        <taxon>Teleostei</taxon>
        <taxon>Protacanthopterygii</taxon>
        <taxon>Salmoniformes</taxon>
        <taxon>Salmonidae</taxon>
        <taxon>Salmoninae</taxon>
        <taxon>Oncorhynchus</taxon>
    </lineage>
</organism>
<dbReference type="Pfam" id="PF14778">
    <property type="entry name" value="ODR4-like"/>
    <property type="match status" value="2"/>
</dbReference>
<reference evidence="9" key="2">
    <citation type="submission" date="2025-08" db="UniProtKB">
        <authorList>
            <consortium name="Ensembl"/>
        </authorList>
    </citation>
    <scope>IDENTIFICATION</scope>
</reference>
<evidence type="ECO:0000256" key="8">
    <source>
        <dbReference type="SAM" id="Phobius"/>
    </source>
</evidence>
<dbReference type="PANTHER" id="PTHR33966:SF1">
    <property type="entry name" value="PROTEIN ODR-4 HOMOLOG"/>
    <property type="match status" value="1"/>
</dbReference>
<proteinExistence type="inferred from homology"/>
<accession>A0AAZ3RQG9</accession>
<dbReference type="Proteomes" id="UP000694402">
    <property type="component" value="Unassembled WGS sequence"/>
</dbReference>
<comment type="subcellular location">
    <subcellularLocation>
        <location evidence="2">Membrane</location>
    </subcellularLocation>
</comment>
<comment type="similarity">
    <text evidence="3">Belongs to the ODR-4 family.</text>
</comment>
<reference evidence="10" key="1">
    <citation type="journal article" date="2018" name="PLoS ONE">
        <title>Chinook salmon (Oncorhynchus tshawytscha) genome and transcriptome.</title>
        <authorList>
            <person name="Christensen K.A."/>
            <person name="Leong J.S."/>
            <person name="Sakhrani D."/>
            <person name="Biagi C.A."/>
            <person name="Minkley D.R."/>
            <person name="Withler R.E."/>
            <person name="Rondeau E.B."/>
            <person name="Koop B.F."/>
            <person name="Devlin R.H."/>
        </authorList>
    </citation>
    <scope>NUCLEOTIDE SEQUENCE [LARGE SCALE GENOMIC DNA]</scope>
</reference>